<dbReference type="Gene3D" id="3.10.100.10">
    <property type="entry name" value="Mannose-Binding Protein A, subunit A"/>
    <property type="match status" value="1"/>
</dbReference>
<dbReference type="InterPro" id="IPR018378">
    <property type="entry name" value="C-type_lectin_CS"/>
</dbReference>
<keyword evidence="7" id="KW-1185">Reference proteome</keyword>
<dbReference type="InterPro" id="IPR016186">
    <property type="entry name" value="C-type_lectin-like/link_sf"/>
</dbReference>
<dbReference type="PROSITE" id="PS50041">
    <property type="entry name" value="C_TYPE_LECTIN_2"/>
    <property type="match status" value="1"/>
</dbReference>
<evidence type="ECO:0000256" key="3">
    <source>
        <dbReference type="ARBA" id="ARBA00023157"/>
    </source>
</evidence>
<dbReference type="SUPFAM" id="SSF56436">
    <property type="entry name" value="C-type lectin-like"/>
    <property type="match status" value="1"/>
</dbReference>
<dbReference type="InterPro" id="IPR016187">
    <property type="entry name" value="CTDL_fold"/>
</dbReference>
<evidence type="ECO:0000259" key="5">
    <source>
        <dbReference type="PROSITE" id="PS50041"/>
    </source>
</evidence>
<evidence type="ECO:0000256" key="1">
    <source>
        <dbReference type="ARBA" id="ARBA00004613"/>
    </source>
</evidence>
<dbReference type="GO" id="GO:0005576">
    <property type="term" value="C:extracellular region"/>
    <property type="evidence" value="ECO:0007669"/>
    <property type="project" value="UniProtKB-SubCell"/>
</dbReference>
<feature type="chain" id="PRO_5041341003" description="C-type lectin domain-containing protein" evidence="4">
    <location>
        <begin position="26"/>
        <end position="161"/>
    </location>
</feature>
<proteinExistence type="predicted"/>
<dbReference type="Pfam" id="PF00059">
    <property type="entry name" value="Lectin_C"/>
    <property type="match status" value="1"/>
</dbReference>
<sequence>MGPFSPFNLSLVVFLAFISLQGADSSCPTGWVKRGNQCFGFFNDTIQWQDAEVACQAFGENGHLASIHNEDDMKALSQHLSQNYKGGQHVWIGLHNPNTGSENNWQFKWTDGTTGRYTPWAPGLPTIDTDEHCVELFSQDYMNWNNHYCIVNHPYLCKYTF</sequence>
<dbReference type="EMBL" id="OX395135">
    <property type="protein sequence ID" value="CAI5786640.1"/>
    <property type="molecule type" value="Genomic_DNA"/>
</dbReference>
<feature type="domain" description="C-type lectin" evidence="5">
    <location>
        <begin position="34"/>
        <end position="158"/>
    </location>
</feature>
<dbReference type="SMART" id="SM00034">
    <property type="entry name" value="CLECT"/>
    <property type="match status" value="1"/>
</dbReference>
<dbReference type="PROSITE" id="PS00615">
    <property type="entry name" value="C_TYPE_LECTIN_1"/>
    <property type="match status" value="1"/>
</dbReference>
<comment type="subcellular location">
    <subcellularLocation>
        <location evidence="1">Secreted</location>
    </subcellularLocation>
</comment>
<dbReference type="InterPro" id="IPR050111">
    <property type="entry name" value="C-type_lectin/snaclec_domain"/>
</dbReference>
<dbReference type="AlphaFoldDB" id="A0AA35PHZ4"/>
<feature type="signal peptide" evidence="4">
    <location>
        <begin position="1"/>
        <end position="25"/>
    </location>
</feature>
<reference evidence="6" key="1">
    <citation type="submission" date="2022-12" db="EMBL/GenBank/DDBJ databases">
        <authorList>
            <person name="Alioto T."/>
            <person name="Alioto T."/>
            <person name="Gomez Garrido J."/>
        </authorList>
    </citation>
    <scope>NUCLEOTIDE SEQUENCE</scope>
</reference>
<gene>
    <name evidence="6" type="ORF">PODLI_1B043588</name>
</gene>
<evidence type="ECO:0000256" key="2">
    <source>
        <dbReference type="ARBA" id="ARBA00022525"/>
    </source>
</evidence>
<keyword evidence="3" id="KW-1015">Disulfide bond</keyword>
<evidence type="ECO:0000256" key="4">
    <source>
        <dbReference type="SAM" id="SignalP"/>
    </source>
</evidence>
<dbReference type="PANTHER" id="PTHR22803">
    <property type="entry name" value="MANNOSE, PHOSPHOLIPASE, LECTIN RECEPTOR RELATED"/>
    <property type="match status" value="1"/>
</dbReference>
<evidence type="ECO:0000313" key="7">
    <source>
        <dbReference type="Proteomes" id="UP001178461"/>
    </source>
</evidence>
<dbReference type="Proteomes" id="UP001178461">
    <property type="component" value="Chromosome 10"/>
</dbReference>
<dbReference type="InterPro" id="IPR001304">
    <property type="entry name" value="C-type_lectin-like"/>
</dbReference>
<keyword evidence="2" id="KW-0964">Secreted</keyword>
<evidence type="ECO:0000313" key="6">
    <source>
        <dbReference type="EMBL" id="CAI5786640.1"/>
    </source>
</evidence>
<dbReference type="PRINTS" id="PR01504">
    <property type="entry name" value="PNCREATITSAP"/>
</dbReference>
<organism evidence="6 7">
    <name type="scientific">Podarcis lilfordi</name>
    <name type="common">Lilford's wall lizard</name>
    <dbReference type="NCBI Taxonomy" id="74358"/>
    <lineage>
        <taxon>Eukaryota</taxon>
        <taxon>Metazoa</taxon>
        <taxon>Chordata</taxon>
        <taxon>Craniata</taxon>
        <taxon>Vertebrata</taxon>
        <taxon>Euteleostomi</taxon>
        <taxon>Lepidosauria</taxon>
        <taxon>Squamata</taxon>
        <taxon>Bifurcata</taxon>
        <taxon>Unidentata</taxon>
        <taxon>Episquamata</taxon>
        <taxon>Laterata</taxon>
        <taxon>Lacertibaenia</taxon>
        <taxon>Lacertidae</taxon>
        <taxon>Podarcis</taxon>
    </lineage>
</organism>
<name>A0AA35PHZ4_9SAUR</name>
<protein>
    <recommendedName>
        <fullName evidence="5">C-type lectin domain-containing protein</fullName>
    </recommendedName>
</protein>
<accession>A0AA35PHZ4</accession>
<keyword evidence="4" id="KW-0732">Signal</keyword>